<reference evidence="14 15" key="1">
    <citation type="journal article" date="2015" name="Int. J. Syst. Evol. Microbiol.">
        <title>Erwinia iniecta sp. nov., isolated from Russian wheat aphids (Diuraphis noxia).</title>
        <authorList>
            <person name="Campillo T."/>
            <person name="Luna E."/>
            <person name="Portier P."/>
            <person name="Fischer-Le Saux M."/>
            <person name="Lapitan N."/>
            <person name="Tisserat N.A."/>
            <person name="Leach J.E."/>
        </authorList>
    </citation>
    <scope>NUCLEOTIDE SEQUENCE [LARGE SCALE GENOMIC DNA]</scope>
    <source>
        <strain evidence="12 15">B120</strain>
        <strain evidence="13 14">B149</strain>
    </source>
</reference>
<dbReference type="Proteomes" id="UP000036851">
    <property type="component" value="Unassembled WGS sequence"/>
</dbReference>
<gene>
    <name evidence="12" type="ORF">NG42_12425</name>
    <name evidence="13" type="ORF">NG43_10090</name>
</gene>
<comment type="caution">
    <text evidence="13">The sequence shown here is derived from an EMBL/GenBank/DDBJ whole genome shotgun (WGS) entry which is preliminary data.</text>
</comment>
<dbReference type="OrthoDB" id="8660908at2"/>
<dbReference type="RefSeq" id="WP_052899757.1">
    <property type="nucleotide sequence ID" value="NZ_JRXE01000016.1"/>
</dbReference>
<dbReference type="Proteomes" id="UP000037088">
    <property type="component" value="Unassembled WGS sequence"/>
</dbReference>
<evidence type="ECO:0000313" key="12">
    <source>
        <dbReference type="EMBL" id="KOC89369.1"/>
    </source>
</evidence>
<feature type="signal peptide" evidence="9">
    <location>
        <begin position="1"/>
        <end position="20"/>
    </location>
</feature>
<evidence type="ECO:0000256" key="4">
    <source>
        <dbReference type="ARBA" id="ARBA00022723"/>
    </source>
</evidence>
<dbReference type="EMBL" id="JRXE01000016">
    <property type="protein sequence ID" value="KOC89369.1"/>
    <property type="molecule type" value="Genomic_DNA"/>
</dbReference>
<keyword evidence="3" id="KW-0964">Secreted</keyword>
<evidence type="ECO:0000259" key="11">
    <source>
        <dbReference type="Pfam" id="PF25850"/>
    </source>
</evidence>
<dbReference type="InterPro" id="IPR012334">
    <property type="entry name" value="Pectin_lyas_fold"/>
</dbReference>
<comment type="cofactor">
    <cofactor evidence="1">
        <name>Ca(2+)</name>
        <dbReference type="ChEBI" id="CHEBI:29108"/>
    </cofactor>
</comment>
<comment type="similarity">
    <text evidence="8">Belongs to the polysaccharide lyase 9 family.</text>
</comment>
<organism evidence="13 14">
    <name type="scientific">Winslowiella iniecta</name>
    <dbReference type="NCBI Taxonomy" id="1560201"/>
    <lineage>
        <taxon>Bacteria</taxon>
        <taxon>Pseudomonadati</taxon>
        <taxon>Pseudomonadota</taxon>
        <taxon>Gammaproteobacteria</taxon>
        <taxon>Enterobacterales</taxon>
        <taxon>Erwiniaceae</taxon>
        <taxon>Winslowiella</taxon>
    </lineage>
</organism>
<evidence type="ECO:0000256" key="3">
    <source>
        <dbReference type="ARBA" id="ARBA00022525"/>
    </source>
</evidence>
<dbReference type="EMBL" id="JRXF01000014">
    <property type="protein sequence ID" value="KOC93387.1"/>
    <property type="molecule type" value="Genomic_DNA"/>
</dbReference>
<comment type="subcellular location">
    <subcellularLocation>
        <location evidence="2">Secreted</location>
    </subcellularLocation>
</comment>
<keyword evidence="15" id="KW-1185">Reference proteome</keyword>
<accession>A0A0L7TDF6</accession>
<evidence type="ECO:0000313" key="13">
    <source>
        <dbReference type="EMBL" id="KOC93387.1"/>
    </source>
</evidence>
<dbReference type="PROSITE" id="PS51257">
    <property type="entry name" value="PROKAR_LIPOPROTEIN"/>
    <property type="match status" value="1"/>
</dbReference>
<dbReference type="PANTHER" id="PTHR40088:SF1">
    <property type="entry name" value="PECTATE LYASE PEL9"/>
    <property type="match status" value="1"/>
</dbReference>
<dbReference type="InterPro" id="IPR011050">
    <property type="entry name" value="Pectin_lyase_fold/virulence"/>
</dbReference>
<feature type="chain" id="PRO_5008219504" evidence="9">
    <location>
        <begin position="21"/>
        <end position="693"/>
    </location>
</feature>
<evidence type="ECO:0000313" key="15">
    <source>
        <dbReference type="Proteomes" id="UP000037088"/>
    </source>
</evidence>
<evidence type="ECO:0000259" key="10">
    <source>
        <dbReference type="Pfam" id="PF25849"/>
    </source>
</evidence>
<dbReference type="InterPro" id="IPR052052">
    <property type="entry name" value="Polysaccharide_Lyase_9"/>
</dbReference>
<dbReference type="AlphaFoldDB" id="A0A0L7TDF6"/>
<evidence type="ECO:0000256" key="7">
    <source>
        <dbReference type="ARBA" id="ARBA00023239"/>
    </source>
</evidence>
<feature type="domain" description="Pectate disaccharide-lyase-like N-terminal" evidence="10">
    <location>
        <begin position="34"/>
        <end position="280"/>
    </location>
</feature>
<dbReference type="Gene3D" id="2.160.20.10">
    <property type="entry name" value="Single-stranded right-handed beta-helix, Pectin lyase-like"/>
    <property type="match status" value="1"/>
</dbReference>
<evidence type="ECO:0000256" key="1">
    <source>
        <dbReference type="ARBA" id="ARBA00001913"/>
    </source>
</evidence>
<evidence type="ECO:0000256" key="9">
    <source>
        <dbReference type="SAM" id="SignalP"/>
    </source>
</evidence>
<keyword evidence="5 9" id="KW-0732">Signal</keyword>
<evidence type="ECO:0000256" key="6">
    <source>
        <dbReference type="ARBA" id="ARBA00022837"/>
    </source>
</evidence>
<feature type="domain" description="Pectate disaccharide-lyase-like central Ig-like" evidence="11">
    <location>
        <begin position="299"/>
        <end position="372"/>
    </location>
</feature>
<dbReference type="InterPro" id="IPR058953">
    <property type="entry name" value="PelX-like_N"/>
</dbReference>
<evidence type="ECO:0000313" key="14">
    <source>
        <dbReference type="Proteomes" id="UP000036851"/>
    </source>
</evidence>
<evidence type="ECO:0000256" key="8">
    <source>
        <dbReference type="ARBA" id="ARBA00038263"/>
    </source>
</evidence>
<sequence length="693" mass="75027">MREIKVISCSLFMLSISCSAASQLPDSNTLVWRAIAFGQSTDVNFATNVLPEKVGVNQVTRENGQPVPVQGSKLITPVHIESRGGKIGNSHDGLTFYYTFLPASANMQLDAEISVEQFGPENGALPAGQEGAGLLVRDVLGQARAEKLKPGYEEFPAAANMVMNALLTEDKKSHHLLQVTQIARNGVKNPWGNAGVEMVREAYHHRLDIRQTPRFRLRLARTDDGFISGWAAVDSDQWVTQKTGDAERVTVQDNSGYYVGFFASRNARITVHQASLTLSEHHAVAAEKFVAAAQPARVEIASSSLTARPDYRFQLRSNQPGKLSVSRNGQPLVQDKALKAGEMQSLSVNTGADSSEISWRLVTNSGETLSDKLTVKPVKLADAVNLYVSPQGKADNNGSREQPLDFATAAAVLSPGGTLWLAEGNYPLTTLPASASGTPEQAKKLRPLGKHVVFYGLNLEASHWDIQGITVTEKSFNISGSYNHIDRVVAHHADDTGIWVASPAGIGRALWASHNIISNSESYGNKDPGQINADGFAVKMRVGEGNKLIACFSHDNVDDGFDLFNKIEDGPNGRVIIENSIALRNRNNGFKLGGEGLPVAHQVSGSVAIENGMDGFTDNFNPGALVVRNNTAIDNKRFNYLFRPGPYTQADKQSQLQGNVSLRSSPAEYADAVTGRLKDNRFLTLDDNKPTAK</sequence>
<dbReference type="PATRIC" id="fig|1560201.3.peg.2653"/>
<dbReference type="GO" id="GO:0005576">
    <property type="term" value="C:extracellular region"/>
    <property type="evidence" value="ECO:0007669"/>
    <property type="project" value="UniProtKB-SubCell"/>
</dbReference>
<evidence type="ECO:0000256" key="2">
    <source>
        <dbReference type="ARBA" id="ARBA00004613"/>
    </source>
</evidence>
<name>A0A0L7TDF6_9GAMM</name>
<dbReference type="STRING" id="1560201.NG42_12425"/>
<dbReference type="InterPro" id="IPR058863">
    <property type="entry name" value="PelX-like_Ig"/>
</dbReference>
<dbReference type="GO" id="GO:0046872">
    <property type="term" value="F:metal ion binding"/>
    <property type="evidence" value="ECO:0007669"/>
    <property type="project" value="UniProtKB-KW"/>
</dbReference>
<keyword evidence="4" id="KW-0479">Metal-binding</keyword>
<dbReference type="Pfam" id="PF25850">
    <property type="entry name" value="PelX_Ig"/>
    <property type="match status" value="1"/>
</dbReference>
<keyword evidence="6" id="KW-0106">Calcium</keyword>
<evidence type="ECO:0000256" key="5">
    <source>
        <dbReference type="ARBA" id="ARBA00022729"/>
    </source>
</evidence>
<dbReference type="GO" id="GO:0016837">
    <property type="term" value="F:carbon-oxygen lyase activity, acting on polysaccharides"/>
    <property type="evidence" value="ECO:0007669"/>
    <property type="project" value="TreeGrafter"/>
</dbReference>
<dbReference type="SUPFAM" id="SSF51126">
    <property type="entry name" value="Pectin lyase-like"/>
    <property type="match status" value="1"/>
</dbReference>
<dbReference type="Pfam" id="PF25849">
    <property type="entry name" value="PelX_N"/>
    <property type="match status" value="1"/>
</dbReference>
<protein>
    <submittedName>
        <fullName evidence="13">Pectate lyase</fullName>
    </submittedName>
</protein>
<dbReference type="PANTHER" id="PTHR40088">
    <property type="entry name" value="PECTATE LYASE (EUROFUNG)"/>
    <property type="match status" value="1"/>
</dbReference>
<proteinExistence type="inferred from homology"/>
<keyword evidence="7 13" id="KW-0456">Lyase</keyword>